<keyword evidence="4" id="KW-0479">Metal-binding</keyword>
<dbReference type="GO" id="GO:0016787">
    <property type="term" value="F:hydrolase activity"/>
    <property type="evidence" value="ECO:0007669"/>
    <property type="project" value="UniProtKB-KW"/>
</dbReference>
<dbReference type="Proteomes" id="UP000823895">
    <property type="component" value="Unassembled WGS sequence"/>
</dbReference>
<dbReference type="InterPro" id="IPR001650">
    <property type="entry name" value="Helicase_C-like"/>
</dbReference>
<protein>
    <submittedName>
        <fullName evidence="14">CRISPR-associated helicase Cas3</fullName>
    </submittedName>
</protein>
<reference evidence="14" key="1">
    <citation type="journal article" date="2021" name="PeerJ">
        <title>Extensive microbial diversity within the chicken gut microbiome revealed by metagenomics and culture.</title>
        <authorList>
            <person name="Gilroy R."/>
            <person name="Ravi A."/>
            <person name="Getino M."/>
            <person name="Pursley I."/>
            <person name="Horton D.L."/>
            <person name="Alikhan N.F."/>
            <person name="Baker D."/>
            <person name="Gharbi K."/>
            <person name="Hall N."/>
            <person name="Watson M."/>
            <person name="Adriaenssens E.M."/>
            <person name="Foster-Nyarko E."/>
            <person name="Jarju S."/>
            <person name="Secka A."/>
            <person name="Antonio M."/>
            <person name="Oren A."/>
            <person name="Chaudhuri R.R."/>
            <person name="La Ragione R."/>
            <person name="Hildebrand F."/>
            <person name="Pallen M.J."/>
        </authorList>
    </citation>
    <scope>NUCLEOTIDE SEQUENCE</scope>
    <source>
        <strain evidence="14">CHK165-2605</strain>
    </source>
</reference>
<keyword evidence="5" id="KW-0547">Nucleotide-binding</keyword>
<dbReference type="EMBL" id="DWWI01000122">
    <property type="protein sequence ID" value="HJC43180.1"/>
    <property type="molecule type" value="Genomic_DNA"/>
</dbReference>
<dbReference type="GO" id="GO:0004518">
    <property type="term" value="F:nuclease activity"/>
    <property type="evidence" value="ECO:0007669"/>
    <property type="project" value="UniProtKB-KW"/>
</dbReference>
<dbReference type="NCBIfam" id="TIGR01587">
    <property type="entry name" value="cas3_core"/>
    <property type="match status" value="1"/>
</dbReference>
<keyword evidence="3" id="KW-0540">Nuclease</keyword>
<feature type="domain" description="HD Cas3-type" evidence="13">
    <location>
        <begin position="8"/>
        <end position="170"/>
    </location>
</feature>
<dbReference type="Pfam" id="PF22590">
    <property type="entry name" value="Cas3-like_C_2"/>
    <property type="match status" value="1"/>
</dbReference>
<dbReference type="Gene3D" id="1.10.3210.30">
    <property type="match status" value="1"/>
</dbReference>
<dbReference type="InterPro" id="IPR014001">
    <property type="entry name" value="Helicase_ATP-bd"/>
</dbReference>
<evidence type="ECO:0000259" key="13">
    <source>
        <dbReference type="PROSITE" id="PS51643"/>
    </source>
</evidence>
<feature type="domain" description="Helicase C-terminal" evidence="12">
    <location>
        <begin position="427"/>
        <end position="572"/>
    </location>
</feature>
<gene>
    <name evidence="14" type="primary">cas3</name>
    <name evidence="14" type="ORF">H9756_05800</name>
</gene>
<evidence type="ECO:0000256" key="10">
    <source>
        <dbReference type="ARBA" id="ARBA00038437"/>
    </source>
</evidence>
<comment type="caution">
    <text evidence="14">The sequence shown here is derived from an EMBL/GenBank/DDBJ whole genome shotgun (WGS) entry which is preliminary data.</text>
</comment>
<dbReference type="Pfam" id="PF01966">
    <property type="entry name" value="HD"/>
    <property type="match status" value="1"/>
</dbReference>
<dbReference type="PROSITE" id="PS51643">
    <property type="entry name" value="HD_CAS3"/>
    <property type="match status" value="1"/>
</dbReference>
<dbReference type="PANTHER" id="PTHR47959">
    <property type="entry name" value="ATP-DEPENDENT RNA HELICASE RHLE-RELATED"/>
    <property type="match status" value="1"/>
</dbReference>
<evidence type="ECO:0000256" key="4">
    <source>
        <dbReference type="ARBA" id="ARBA00022723"/>
    </source>
</evidence>
<dbReference type="SUPFAM" id="SSF52540">
    <property type="entry name" value="P-loop containing nucleoside triphosphate hydrolases"/>
    <property type="match status" value="1"/>
</dbReference>
<dbReference type="GO" id="GO:0046872">
    <property type="term" value="F:metal ion binding"/>
    <property type="evidence" value="ECO:0007669"/>
    <property type="project" value="UniProtKB-KW"/>
</dbReference>
<evidence type="ECO:0000313" key="14">
    <source>
        <dbReference type="EMBL" id="HJC43180.1"/>
    </source>
</evidence>
<keyword evidence="9" id="KW-0051">Antiviral defense</keyword>
<dbReference type="GO" id="GO:0005829">
    <property type="term" value="C:cytosol"/>
    <property type="evidence" value="ECO:0007669"/>
    <property type="project" value="TreeGrafter"/>
</dbReference>
<dbReference type="InterPro" id="IPR006483">
    <property type="entry name" value="CRISPR-assoc_Cas3_HD"/>
</dbReference>
<dbReference type="InterPro" id="IPR054712">
    <property type="entry name" value="Cas3-like_dom"/>
</dbReference>
<comment type="similarity">
    <text evidence="1">In the N-terminal section; belongs to the CRISPR-associated nuclease Cas3-HD family.</text>
</comment>
<keyword evidence="6" id="KW-0378">Hydrolase</keyword>
<evidence type="ECO:0000256" key="7">
    <source>
        <dbReference type="ARBA" id="ARBA00022806"/>
    </source>
</evidence>
<dbReference type="CDD" id="cd09641">
    <property type="entry name" value="Cas3''_I"/>
    <property type="match status" value="1"/>
</dbReference>
<name>A0A9D2P330_9FIRM</name>
<comment type="similarity">
    <text evidence="10">Belongs to the DEAD box helicase family.</text>
</comment>
<keyword evidence="8" id="KW-0067">ATP-binding</keyword>
<dbReference type="InterPro" id="IPR038257">
    <property type="entry name" value="CRISPR-assoc_Cas3_HD_sf"/>
</dbReference>
<accession>A0A9D2P330</accession>
<dbReference type="InterPro" id="IPR050079">
    <property type="entry name" value="DEAD_box_RNA_helicase"/>
</dbReference>
<organism evidence="14 15">
    <name type="scientific">Candidatus Mediterraneibacter gallistercoris</name>
    <dbReference type="NCBI Taxonomy" id="2838671"/>
    <lineage>
        <taxon>Bacteria</taxon>
        <taxon>Bacillati</taxon>
        <taxon>Bacillota</taxon>
        <taxon>Clostridia</taxon>
        <taxon>Lachnospirales</taxon>
        <taxon>Lachnospiraceae</taxon>
        <taxon>Mediterraneibacter</taxon>
    </lineage>
</organism>
<reference evidence="14" key="2">
    <citation type="submission" date="2021-04" db="EMBL/GenBank/DDBJ databases">
        <authorList>
            <person name="Gilroy R."/>
        </authorList>
    </citation>
    <scope>NUCLEOTIDE SEQUENCE</scope>
    <source>
        <strain evidence="14">CHK165-2605</strain>
    </source>
</reference>
<evidence type="ECO:0000256" key="5">
    <source>
        <dbReference type="ARBA" id="ARBA00022741"/>
    </source>
</evidence>
<dbReference type="InterPro" id="IPR006474">
    <property type="entry name" value="Helicase_Cas3_CRISPR-ass_core"/>
</dbReference>
<dbReference type="PROSITE" id="PS51194">
    <property type="entry name" value="HELICASE_CTER"/>
    <property type="match status" value="1"/>
</dbReference>
<evidence type="ECO:0000256" key="1">
    <source>
        <dbReference type="ARBA" id="ARBA00006847"/>
    </source>
</evidence>
<dbReference type="PROSITE" id="PS51192">
    <property type="entry name" value="HELICASE_ATP_BIND_1"/>
    <property type="match status" value="1"/>
</dbReference>
<dbReference type="GO" id="GO:0005524">
    <property type="term" value="F:ATP binding"/>
    <property type="evidence" value="ECO:0007669"/>
    <property type="project" value="UniProtKB-KW"/>
</dbReference>
<evidence type="ECO:0000259" key="11">
    <source>
        <dbReference type="PROSITE" id="PS51192"/>
    </source>
</evidence>
<dbReference type="GO" id="GO:0003676">
    <property type="term" value="F:nucleic acid binding"/>
    <property type="evidence" value="ECO:0007669"/>
    <property type="project" value="InterPro"/>
</dbReference>
<dbReference type="NCBIfam" id="TIGR01596">
    <property type="entry name" value="cas3_HD"/>
    <property type="match status" value="1"/>
</dbReference>
<dbReference type="PANTHER" id="PTHR47959:SF16">
    <property type="entry name" value="CRISPR-ASSOCIATED NUCLEASE_HELICASE CAS3-RELATED"/>
    <property type="match status" value="1"/>
</dbReference>
<dbReference type="GO" id="GO:0003724">
    <property type="term" value="F:RNA helicase activity"/>
    <property type="evidence" value="ECO:0007669"/>
    <property type="project" value="TreeGrafter"/>
</dbReference>
<evidence type="ECO:0000256" key="2">
    <source>
        <dbReference type="ARBA" id="ARBA00009046"/>
    </source>
</evidence>
<dbReference type="SMART" id="SM00487">
    <property type="entry name" value="DEXDc"/>
    <property type="match status" value="1"/>
</dbReference>
<evidence type="ECO:0000256" key="3">
    <source>
        <dbReference type="ARBA" id="ARBA00022722"/>
    </source>
</evidence>
<evidence type="ECO:0000259" key="12">
    <source>
        <dbReference type="PROSITE" id="PS51194"/>
    </source>
</evidence>
<dbReference type="AlphaFoldDB" id="A0A9D2P330"/>
<feature type="domain" description="Helicase ATP-binding" evidence="11">
    <location>
        <begin position="225"/>
        <end position="389"/>
    </location>
</feature>
<dbReference type="Pfam" id="PF00270">
    <property type="entry name" value="DEAD"/>
    <property type="match status" value="1"/>
</dbReference>
<dbReference type="SUPFAM" id="SSF109604">
    <property type="entry name" value="HD-domain/PDEase-like"/>
    <property type="match status" value="1"/>
</dbReference>
<keyword evidence="7" id="KW-0347">Helicase</keyword>
<comment type="similarity">
    <text evidence="2">In the central section; belongs to the CRISPR-associated helicase Cas3 family.</text>
</comment>
<evidence type="ECO:0000256" key="9">
    <source>
        <dbReference type="ARBA" id="ARBA00023118"/>
    </source>
</evidence>
<dbReference type="CDD" id="cd17930">
    <property type="entry name" value="DEXHc_cas3"/>
    <property type="match status" value="1"/>
</dbReference>
<dbReference type="GO" id="GO:0051607">
    <property type="term" value="P:defense response to virus"/>
    <property type="evidence" value="ECO:0007669"/>
    <property type="project" value="UniProtKB-KW"/>
</dbReference>
<dbReference type="InterPro" id="IPR027417">
    <property type="entry name" value="P-loop_NTPase"/>
</dbReference>
<evidence type="ECO:0000256" key="8">
    <source>
        <dbReference type="ARBA" id="ARBA00022840"/>
    </source>
</evidence>
<dbReference type="InterPro" id="IPR006674">
    <property type="entry name" value="HD_domain"/>
</dbReference>
<dbReference type="Gene3D" id="3.40.50.300">
    <property type="entry name" value="P-loop containing nucleotide triphosphate hydrolases"/>
    <property type="match status" value="2"/>
</dbReference>
<dbReference type="InterPro" id="IPR011545">
    <property type="entry name" value="DEAD/DEAH_box_helicase_dom"/>
</dbReference>
<evidence type="ECO:0000256" key="6">
    <source>
        <dbReference type="ARBA" id="ARBA00022801"/>
    </source>
</evidence>
<sequence>MEYLAHIVGERKQSVKNHLFGTAELASRFAGKFGKSDWGYCCGMLHDVGKYSLAFQEKIKNNSDKRVDHSTAGAKLCFEKGGMYGFMSYCIAGHHSGLPDYGNSSDAGNASTLEGRRRKRIEDYSAFKSEIKIPEINTIPFDPLKEPDPDFSLSVFIRMLYSCLVDADFLDTERFMKNGQTLREAGEDISVLLERLKGYVADWLQNEDKDTVNGRRTEILRHCFEKGISERGIFQLTVPTGGGKTIASLAFALQHAVENHMDRVIYVIPYTSIIEQNAEVFRKVLGDQNVLENHYNMDYESTEELKPMQLASENWDKPVVVTTNVQFFESLFANKSSRCRKLHNIANSVIIFDEAQMLPTDYLMPCIAMMEELAGNFRSSIVLCTATQPALTPFFHRKMSVTELCPRVEEQFRFFERVTFKNIGAVSEDELIEKLGQEDQALCIVNTKKRAQRIYRKMKGEGVFHLSTTMYPKHRRQILGKIRKLMKDGEKCILISTSLVEAGVDLDFRAVYRQLAGVDSMIQAAGRCNREGKRDADESFAYIFQFEEKENVPGQQLQIDVSKMLISENEDISSLKEIEKYFEALYHFRGASLDKKKILDEFKGKRYNYATAAQEFKLIEENTLTVFVSREEEAAELLRQIKCQGYTKSGMRKAGQYCVQLYKNDIKKLQGAGMLRPISEDIENFFELVDEAQYTEEMGLDLGIESGMAVII</sequence>
<proteinExistence type="inferred from homology"/>
<evidence type="ECO:0000313" key="15">
    <source>
        <dbReference type="Proteomes" id="UP000823895"/>
    </source>
</evidence>